<protein>
    <recommendedName>
        <fullName evidence="3">Phage late control gene D protein (GPD)</fullName>
    </recommendedName>
</protein>
<reference evidence="1 2" key="1">
    <citation type="submission" date="2017-05" db="EMBL/GenBank/DDBJ databases">
        <authorList>
            <person name="Song R."/>
            <person name="Chenine A.L."/>
            <person name="Ruprecht R.M."/>
        </authorList>
    </citation>
    <scope>NUCLEOTIDE SEQUENCE [LARGE SCALE GENOMIC DNA]</scope>
    <source>
        <strain evidence="1 2">CECT 8898</strain>
    </source>
</reference>
<organism evidence="1 2">
    <name type="scientific">Maliponia aquimaris</name>
    <dbReference type="NCBI Taxonomy" id="1673631"/>
    <lineage>
        <taxon>Bacteria</taxon>
        <taxon>Pseudomonadati</taxon>
        <taxon>Pseudomonadota</taxon>
        <taxon>Alphaproteobacteria</taxon>
        <taxon>Rhodobacterales</taxon>
        <taxon>Paracoccaceae</taxon>
        <taxon>Maliponia</taxon>
    </lineage>
</organism>
<keyword evidence="2" id="KW-1185">Reference proteome</keyword>
<dbReference type="Proteomes" id="UP000207598">
    <property type="component" value="Unassembled WGS sequence"/>
</dbReference>
<evidence type="ECO:0000313" key="1">
    <source>
        <dbReference type="EMBL" id="SMX50598.1"/>
    </source>
</evidence>
<dbReference type="AlphaFoldDB" id="A0A238L6I4"/>
<evidence type="ECO:0000313" key="2">
    <source>
        <dbReference type="Proteomes" id="UP000207598"/>
    </source>
</evidence>
<name>A0A238L6I4_9RHOB</name>
<sequence>MDTFRLDCVLEWDGHVSDPMTLTVSVTGEGLAGEGTGSFAMPRRFIGTAMRSESLPRAVAHDGSGFDLEVTRFDMMTGIAYYRTVGALPFGARRSA</sequence>
<dbReference type="RefSeq" id="WP_094023583.1">
    <property type="nucleotide sequence ID" value="NZ_FXYF01000024.1"/>
</dbReference>
<accession>A0A238L6I4</accession>
<dbReference type="EMBL" id="FXYF01000024">
    <property type="protein sequence ID" value="SMX50598.1"/>
    <property type="molecule type" value="Genomic_DNA"/>
</dbReference>
<gene>
    <name evidence="1" type="ORF">MAA8898_04870</name>
</gene>
<evidence type="ECO:0008006" key="3">
    <source>
        <dbReference type="Google" id="ProtNLM"/>
    </source>
</evidence>
<proteinExistence type="predicted"/>
<dbReference type="OrthoDB" id="9904372at2"/>